<sequence>MTKSLEIKPIATVVGGRTEPIDDHWTGTAIIRLNPDFPVEVVQGLEEFSHLLVVWHFHQASPDDVALHARSPRNNPEWPSTGTFVHRNHRRPNQLAQSFPRLLKVDGLDLHVTDLDAIDGSPVFDLAPYFREMGPRGEVSEPGWPGEMLADYWDDTQD</sequence>
<dbReference type="SUPFAM" id="SSF118196">
    <property type="entry name" value="YaeB-like"/>
    <property type="match status" value="1"/>
</dbReference>
<organism evidence="5 6">
    <name type="scientific">Streptomyces hebeiensis</name>
    <dbReference type="NCBI Taxonomy" id="229486"/>
    <lineage>
        <taxon>Bacteria</taxon>
        <taxon>Bacillati</taxon>
        <taxon>Actinomycetota</taxon>
        <taxon>Actinomycetes</taxon>
        <taxon>Kitasatosporales</taxon>
        <taxon>Streptomycetaceae</taxon>
        <taxon>Streptomyces</taxon>
    </lineage>
</organism>
<evidence type="ECO:0000313" key="6">
    <source>
        <dbReference type="Proteomes" id="UP001501371"/>
    </source>
</evidence>
<reference evidence="5 6" key="1">
    <citation type="journal article" date="2019" name="Int. J. Syst. Evol. Microbiol.">
        <title>The Global Catalogue of Microorganisms (GCM) 10K type strain sequencing project: providing services to taxonomists for standard genome sequencing and annotation.</title>
        <authorList>
            <consortium name="The Broad Institute Genomics Platform"/>
            <consortium name="The Broad Institute Genome Sequencing Center for Infectious Disease"/>
            <person name="Wu L."/>
            <person name="Ma J."/>
        </authorList>
    </citation>
    <scope>NUCLEOTIDE SEQUENCE [LARGE SCALE GENOMIC DNA]</scope>
    <source>
        <strain evidence="5 6">JCM 12696</strain>
    </source>
</reference>
<feature type="region of interest" description="Disordered" evidence="3">
    <location>
        <begin position="137"/>
        <end position="158"/>
    </location>
</feature>
<dbReference type="PROSITE" id="PS51668">
    <property type="entry name" value="TSAA_2"/>
    <property type="match status" value="1"/>
</dbReference>
<dbReference type="Proteomes" id="UP001501371">
    <property type="component" value="Unassembled WGS sequence"/>
</dbReference>
<evidence type="ECO:0000256" key="3">
    <source>
        <dbReference type="SAM" id="MobiDB-lite"/>
    </source>
</evidence>
<feature type="domain" description="TsaA-like" evidence="4">
    <location>
        <begin position="7"/>
        <end position="138"/>
    </location>
</feature>
<feature type="region of interest" description="Disordered" evidence="3">
    <location>
        <begin position="67"/>
        <end position="86"/>
    </location>
</feature>
<dbReference type="InterPro" id="IPR036414">
    <property type="entry name" value="YaeB_N_sf"/>
</dbReference>
<name>A0ABN1UJ47_9ACTN</name>
<gene>
    <name evidence="5" type="ORF">GCM10009654_06140</name>
</gene>
<evidence type="ECO:0000256" key="2">
    <source>
        <dbReference type="ARBA" id="ARBA00033753"/>
    </source>
</evidence>
<dbReference type="GO" id="GO:0008168">
    <property type="term" value="F:methyltransferase activity"/>
    <property type="evidence" value="ECO:0007669"/>
    <property type="project" value="UniProtKB-KW"/>
</dbReference>
<dbReference type="PANTHER" id="PTHR12818">
    <property type="entry name" value="TRNA (ADENINE(37)-N6)-METHYLTRANSFERASE"/>
    <property type="match status" value="1"/>
</dbReference>
<keyword evidence="1" id="KW-0949">S-adenosyl-L-methionine</keyword>
<comment type="similarity">
    <text evidence="2">Belongs to the tRNA methyltransferase O family.</text>
</comment>
<dbReference type="InterPro" id="IPR040372">
    <property type="entry name" value="YaeB-like"/>
</dbReference>
<dbReference type="RefSeq" id="WP_344269731.1">
    <property type="nucleotide sequence ID" value="NZ_BAAAKV010000004.1"/>
</dbReference>
<keyword evidence="6" id="KW-1185">Reference proteome</keyword>
<dbReference type="InterPro" id="IPR036413">
    <property type="entry name" value="YaeB-like_sf"/>
</dbReference>
<keyword evidence="5" id="KW-0489">Methyltransferase</keyword>
<proteinExistence type="inferred from homology"/>
<evidence type="ECO:0000256" key="1">
    <source>
        <dbReference type="ARBA" id="ARBA00022691"/>
    </source>
</evidence>
<evidence type="ECO:0000313" key="5">
    <source>
        <dbReference type="EMBL" id="GAA1153357.1"/>
    </source>
</evidence>
<dbReference type="GO" id="GO:0032259">
    <property type="term" value="P:methylation"/>
    <property type="evidence" value="ECO:0007669"/>
    <property type="project" value="UniProtKB-KW"/>
</dbReference>
<dbReference type="InterPro" id="IPR023370">
    <property type="entry name" value="TrmO-like_N"/>
</dbReference>
<dbReference type="Pfam" id="PF01980">
    <property type="entry name" value="TrmO_N"/>
    <property type="match status" value="1"/>
</dbReference>
<dbReference type="PANTHER" id="PTHR12818:SF0">
    <property type="entry name" value="TRNA (ADENINE(37)-N6)-METHYLTRANSFERASE"/>
    <property type="match status" value="1"/>
</dbReference>
<keyword evidence="5" id="KW-0808">Transferase</keyword>
<comment type="caution">
    <text evidence="5">The sequence shown here is derived from an EMBL/GenBank/DDBJ whole genome shotgun (WGS) entry which is preliminary data.</text>
</comment>
<dbReference type="Gene3D" id="2.40.30.70">
    <property type="entry name" value="YaeB-like"/>
    <property type="match status" value="1"/>
</dbReference>
<dbReference type="EMBL" id="BAAAKV010000004">
    <property type="protein sequence ID" value="GAA1153357.1"/>
    <property type="molecule type" value="Genomic_DNA"/>
</dbReference>
<evidence type="ECO:0000259" key="4">
    <source>
        <dbReference type="PROSITE" id="PS51668"/>
    </source>
</evidence>
<feature type="compositionally biased region" description="Polar residues" evidence="3">
    <location>
        <begin position="72"/>
        <end position="83"/>
    </location>
</feature>
<dbReference type="CDD" id="cd09281">
    <property type="entry name" value="UPF0066"/>
    <property type="match status" value="1"/>
</dbReference>
<accession>A0ABN1UJ47</accession>
<protein>
    <submittedName>
        <fullName evidence="5">SAM-dependent methyltransferase</fullName>
    </submittedName>
</protein>